<evidence type="ECO:0000259" key="2">
    <source>
        <dbReference type="PROSITE" id="PS50948"/>
    </source>
</evidence>
<dbReference type="EMBL" id="KB201422">
    <property type="protein sequence ID" value="ESO96653.1"/>
    <property type="molecule type" value="Genomic_DNA"/>
</dbReference>
<dbReference type="HOGENOM" id="CLU_136999_0_0_1"/>
<reference evidence="3 4" key="1">
    <citation type="journal article" date="2013" name="Nature">
        <title>Insights into bilaterian evolution from three spiralian genomes.</title>
        <authorList>
            <person name="Simakov O."/>
            <person name="Marletaz F."/>
            <person name="Cho S.J."/>
            <person name="Edsinger-Gonzales E."/>
            <person name="Havlak P."/>
            <person name="Hellsten U."/>
            <person name="Kuo D.H."/>
            <person name="Larsson T."/>
            <person name="Lv J."/>
            <person name="Arendt D."/>
            <person name="Savage R."/>
            <person name="Osoegawa K."/>
            <person name="de Jong P."/>
            <person name="Grimwood J."/>
            <person name="Chapman J.A."/>
            <person name="Shapiro H."/>
            <person name="Aerts A."/>
            <person name="Otillar R.P."/>
            <person name="Terry A.Y."/>
            <person name="Boore J.L."/>
            <person name="Grigoriev I.V."/>
            <person name="Lindberg D.R."/>
            <person name="Seaver E.C."/>
            <person name="Weisblat D.A."/>
            <person name="Putnam N.H."/>
            <person name="Rokhsar D.S."/>
        </authorList>
    </citation>
    <scope>NUCLEOTIDE SEQUENCE [LARGE SCALE GENOMIC DNA]</scope>
</reference>
<dbReference type="GeneID" id="20242881"/>
<dbReference type="AlphaFoldDB" id="V3ZYP3"/>
<evidence type="ECO:0000313" key="3">
    <source>
        <dbReference type="EMBL" id="ESO96653.1"/>
    </source>
</evidence>
<protein>
    <recommendedName>
        <fullName evidence="2">Apple domain-containing protein</fullName>
    </recommendedName>
</protein>
<sequence length="160" mass="18581">MTVISNLMLVIVLLCVVSLQVASSKPHSRIRKAVDGKKDCYKITEDKMADYQNWNLTSDKTEDECKQMCENNTQCITFLSNRYLIENDMTLYCVLFPEPHIFTAVDISLEECKKKCTEMKECKTLQYITDNCQLYDIEYSKIPADKLKHEPLMILAERTC</sequence>
<proteinExistence type="predicted"/>
<keyword evidence="4" id="KW-1185">Reference proteome</keyword>
<evidence type="ECO:0000313" key="4">
    <source>
        <dbReference type="Proteomes" id="UP000030746"/>
    </source>
</evidence>
<dbReference type="Pfam" id="PF00024">
    <property type="entry name" value="PAN_1"/>
    <property type="match status" value="1"/>
</dbReference>
<gene>
    <name evidence="3" type="ORF">LOTGIDRAFT_174755</name>
</gene>
<accession>V3ZYP3</accession>
<name>V3ZYP3_LOTGI</name>
<feature type="chain" id="PRO_5004718161" description="Apple domain-containing protein" evidence="1">
    <location>
        <begin position="25"/>
        <end position="160"/>
    </location>
</feature>
<feature type="signal peptide" evidence="1">
    <location>
        <begin position="1"/>
        <end position="24"/>
    </location>
</feature>
<keyword evidence="1" id="KW-0732">Signal</keyword>
<dbReference type="Proteomes" id="UP000030746">
    <property type="component" value="Unassembled WGS sequence"/>
</dbReference>
<dbReference type="Pfam" id="PF14295">
    <property type="entry name" value="PAN_4"/>
    <property type="match status" value="1"/>
</dbReference>
<dbReference type="PROSITE" id="PS50948">
    <property type="entry name" value="PAN"/>
    <property type="match status" value="1"/>
</dbReference>
<feature type="domain" description="Apple" evidence="2">
    <location>
        <begin position="69"/>
        <end position="160"/>
    </location>
</feature>
<dbReference type="RefSeq" id="XP_009052653.1">
    <property type="nucleotide sequence ID" value="XM_009054405.1"/>
</dbReference>
<dbReference type="KEGG" id="lgi:LOTGIDRAFT_174755"/>
<evidence type="ECO:0000256" key="1">
    <source>
        <dbReference type="SAM" id="SignalP"/>
    </source>
</evidence>
<dbReference type="InterPro" id="IPR003609">
    <property type="entry name" value="Pan_app"/>
</dbReference>
<organism evidence="3 4">
    <name type="scientific">Lottia gigantea</name>
    <name type="common">Giant owl limpet</name>
    <dbReference type="NCBI Taxonomy" id="225164"/>
    <lineage>
        <taxon>Eukaryota</taxon>
        <taxon>Metazoa</taxon>
        <taxon>Spiralia</taxon>
        <taxon>Lophotrochozoa</taxon>
        <taxon>Mollusca</taxon>
        <taxon>Gastropoda</taxon>
        <taxon>Patellogastropoda</taxon>
        <taxon>Lottioidea</taxon>
        <taxon>Lottiidae</taxon>
        <taxon>Lottia</taxon>
    </lineage>
</organism>
<dbReference type="CTD" id="20242881"/>